<evidence type="ECO:0000256" key="10">
    <source>
        <dbReference type="ARBA" id="ARBA00022832"/>
    </source>
</evidence>
<evidence type="ECO:0000256" key="14">
    <source>
        <dbReference type="ARBA" id="ARBA00023004"/>
    </source>
</evidence>
<dbReference type="Proteomes" id="UP000094389">
    <property type="component" value="Unassembled WGS sequence"/>
</dbReference>
<feature type="binding site" description="axial binding residue" evidence="20">
    <location>
        <position position="40"/>
    </location>
    <ligand>
        <name>heme</name>
        <dbReference type="ChEBI" id="CHEBI:30413"/>
    </ligand>
    <ligandPart>
        <name>Fe</name>
        <dbReference type="ChEBI" id="CHEBI:18248"/>
    </ligandPart>
</feature>
<dbReference type="GO" id="GO:0005789">
    <property type="term" value="C:endoplasmic reticulum membrane"/>
    <property type="evidence" value="ECO:0007669"/>
    <property type="project" value="UniProtKB-SubCell"/>
</dbReference>
<feature type="binding site" evidence="19">
    <location>
        <position position="317"/>
    </location>
    <ligand>
        <name>Zn(2+)</name>
        <dbReference type="ChEBI" id="CHEBI:29105"/>
        <label>1</label>
    </ligand>
</feature>
<keyword evidence="12 21" id="KW-1133">Transmembrane helix</keyword>
<feature type="binding site" evidence="19">
    <location>
        <position position="340"/>
    </location>
    <ligand>
        <name>Zn(2+)</name>
        <dbReference type="ChEBI" id="CHEBI:29105"/>
        <label>1</label>
    </ligand>
</feature>
<name>A0A1E4RVB0_CYBJN</name>
<feature type="binding site" evidence="19">
    <location>
        <position position="262"/>
    </location>
    <ligand>
        <name>Zn(2+)</name>
        <dbReference type="ChEBI" id="CHEBI:29105"/>
        <label>1</label>
    </ligand>
</feature>
<keyword evidence="13 18" id="KW-0560">Oxidoreductase</keyword>
<organism evidence="23 24">
    <name type="scientific">Cyberlindnera jadinii (strain ATCC 18201 / CBS 1600 / BCRC 20928 / JCM 3617 / NBRC 0987 / NRRL Y-1542)</name>
    <name type="common">Torula yeast</name>
    <name type="synonym">Candida utilis</name>
    <dbReference type="NCBI Taxonomy" id="983966"/>
    <lineage>
        <taxon>Eukaryota</taxon>
        <taxon>Fungi</taxon>
        <taxon>Dikarya</taxon>
        <taxon>Ascomycota</taxon>
        <taxon>Saccharomycotina</taxon>
        <taxon>Saccharomycetes</taxon>
        <taxon>Phaffomycetales</taxon>
        <taxon>Phaffomycetaceae</taxon>
        <taxon>Cyberlindnera</taxon>
    </lineage>
</organism>
<dbReference type="PRINTS" id="PR00363">
    <property type="entry name" value="CYTOCHROMEB5"/>
</dbReference>
<evidence type="ECO:0000256" key="20">
    <source>
        <dbReference type="PIRSR" id="PIRSR005149-50"/>
    </source>
</evidence>
<feature type="binding site" description="axial binding residue" evidence="20">
    <location>
        <position position="67"/>
    </location>
    <ligand>
        <name>heme</name>
        <dbReference type="ChEBI" id="CHEBI:30413"/>
    </ligand>
    <ligandPart>
        <name>Fe</name>
        <dbReference type="ChEBI" id="CHEBI:18248"/>
    </ligandPart>
</feature>
<proteinExistence type="inferred from homology"/>
<keyword evidence="14 18" id="KW-0408">Iron</keyword>
<dbReference type="STRING" id="983966.A0A1E4RVB0"/>
<evidence type="ECO:0000256" key="1">
    <source>
        <dbReference type="ARBA" id="ARBA00004477"/>
    </source>
</evidence>
<feature type="transmembrane region" description="Helical" evidence="21">
    <location>
        <begin position="293"/>
        <end position="313"/>
    </location>
</feature>
<comment type="function">
    <text evidence="18">Ceramide hydroxylase involved in the hydroxylation of sphingolipid-associated very long chain fatty acids. Postulated to hydroxylate the very long chain fatty acid of dihydroceramides and phytoceramides at C-2.</text>
</comment>
<gene>
    <name evidence="23" type="ORF">CYBJADRAFT_175337</name>
</gene>
<feature type="binding site" evidence="19">
    <location>
        <position position="336"/>
    </location>
    <ligand>
        <name>Zn(2+)</name>
        <dbReference type="ChEBI" id="CHEBI:29105"/>
        <label>1</label>
    </ligand>
</feature>
<comment type="similarity">
    <text evidence="4 18">Belongs to the sterol desaturase family. SCS7 subfamily.</text>
</comment>
<dbReference type="GO" id="GO:0020037">
    <property type="term" value="F:heme binding"/>
    <property type="evidence" value="ECO:0007669"/>
    <property type="project" value="InterPro"/>
</dbReference>
<dbReference type="PIRSF" id="PIRSF005149">
    <property type="entry name" value="IPC-B_HD"/>
    <property type="match status" value="1"/>
</dbReference>
<keyword evidence="16 18" id="KW-0472">Membrane</keyword>
<feature type="binding site" evidence="19">
    <location>
        <position position="240"/>
    </location>
    <ligand>
        <name>Zn(2+)</name>
        <dbReference type="ChEBI" id="CHEBI:29105"/>
        <label>1</label>
    </ligand>
</feature>
<comment type="cofactor">
    <cofactor evidence="20">
        <name>Fe cation</name>
        <dbReference type="ChEBI" id="CHEBI:24875"/>
    </cofactor>
</comment>
<evidence type="ECO:0000256" key="6">
    <source>
        <dbReference type="ARBA" id="ARBA00022617"/>
    </source>
</evidence>
<dbReference type="RefSeq" id="XP_020068241.1">
    <property type="nucleotide sequence ID" value="XM_020216687.1"/>
</dbReference>
<dbReference type="InterPro" id="IPR036400">
    <property type="entry name" value="Cyt_B5-like_heme/steroid_sf"/>
</dbReference>
<reference evidence="23 24" key="1">
    <citation type="journal article" date="2016" name="Proc. Natl. Acad. Sci. U.S.A.">
        <title>Comparative genomics of biotechnologically important yeasts.</title>
        <authorList>
            <person name="Riley R."/>
            <person name="Haridas S."/>
            <person name="Wolfe K.H."/>
            <person name="Lopes M.R."/>
            <person name="Hittinger C.T."/>
            <person name="Goeker M."/>
            <person name="Salamov A.A."/>
            <person name="Wisecaver J.H."/>
            <person name="Long T.M."/>
            <person name="Calvey C.H."/>
            <person name="Aerts A.L."/>
            <person name="Barry K.W."/>
            <person name="Choi C."/>
            <person name="Clum A."/>
            <person name="Coughlan A.Y."/>
            <person name="Deshpande S."/>
            <person name="Douglass A.P."/>
            <person name="Hanson S.J."/>
            <person name="Klenk H.-P."/>
            <person name="LaButti K.M."/>
            <person name="Lapidus A."/>
            <person name="Lindquist E.A."/>
            <person name="Lipzen A.M."/>
            <person name="Meier-Kolthoff J.P."/>
            <person name="Ohm R.A."/>
            <person name="Otillar R.P."/>
            <person name="Pangilinan J.L."/>
            <person name="Peng Y."/>
            <person name="Rokas A."/>
            <person name="Rosa C.A."/>
            <person name="Scheuner C."/>
            <person name="Sibirny A.A."/>
            <person name="Slot J.C."/>
            <person name="Stielow J.B."/>
            <person name="Sun H."/>
            <person name="Kurtzman C.P."/>
            <person name="Blackwell M."/>
            <person name="Grigoriev I.V."/>
            <person name="Jeffries T.W."/>
        </authorList>
    </citation>
    <scope>NUCLEOTIDE SEQUENCE [LARGE SCALE GENOMIC DNA]</scope>
    <source>
        <strain evidence="24">ATCC 18201 / CBS 1600 / BCRC 20928 / JCM 3617 / NBRC 0987 / NRRL Y-1542</strain>
    </source>
</reference>
<dbReference type="GeneID" id="30991083"/>
<dbReference type="Gene3D" id="3.10.120.10">
    <property type="entry name" value="Cytochrome b5-like heme/steroid binding domain"/>
    <property type="match status" value="1"/>
</dbReference>
<evidence type="ECO:0000256" key="21">
    <source>
        <dbReference type="SAM" id="Phobius"/>
    </source>
</evidence>
<dbReference type="PANTHER" id="PTHR12863">
    <property type="entry name" value="FATTY ACID HYDROXYLASE"/>
    <property type="match status" value="1"/>
</dbReference>
<dbReference type="Pfam" id="PF00173">
    <property type="entry name" value="Cyt-b5"/>
    <property type="match status" value="1"/>
</dbReference>
<feature type="transmembrane region" description="Helical" evidence="21">
    <location>
        <begin position="189"/>
        <end position="208"/>
    </location>
</feature>
<dbReference type="SMART" id="SM01117">
    <property type="entry name" value="Cyt-b5"/>
    <property type="match status" value="1"/>
</dbReference>
<dbReference type="PROSITE" id="PS00191">
    <property type="entry name" value="CYTOCHROME_B5_1"/>
    <property type="match status" value="1"/>
</dbReference>
<dbReference type="InterPro" id="IPR014430">
    <property type="entry name" value="Scs7"/>
</dbReference>
<keyword evidence="10 18" id="KW-0276">Fatty acid metabolism</keyword>
<feature type="binding site" evidence="19">
    <location>
        <position position="321"/>
    </location>
    <ligand>
        <name>Zn(2+)</name>
        <dbReference type="ChEBI" id="CHEBI:29105"/>
        <label>1</label>
    </ligand>
</feature>
<dbReference type="GO" id="GO:0005506">
    <property type="term" value="F:iron ion binding"/>
    <property type="evidence" value="ECO:0007669"/>
    <property type="project" value="UniProtKB-UniRule"/>
</dbReference>
<feature type="binding site" evidence="19">
    <location>
        <position position="263"/>
    </location>
    <ligand>
        <name>Zn(2+)</name>
        <dbReference type="ChEBI" id="CHEBI:29105"/>
        <label>1</label>
    </ligand>
</feature>
<dbReference type="SUPFAM" id="SSF55856">
    <property type="entry name" value="Cytochrome b5-like heme/steroid binding domain"/>
    <property type="match status" value="1"/>
</dbReference>
<evidence type="ECO:0000313" key="24">
    <source>
        <dbReference type="Proteomes" id="UP000094389"/>
    </source>
</evidence>
<dbReference type="PROSITE" id="PS50255">
    <property type="entry name" value="CYTOCHROME_B5_2"/>
    <property type="match status" value="1"/>
</dbReference>
<dbReference type="GO" id="GO:0006633">
    <property type="term" value="P:fatty acid biosynthetic process"/>
    <property type="evidence" value="ECO:0007669"/>
    <property type="project" value="UniProtKB-KW"/>
</dbReference>
<comment type="pathway">
    <text evidence="3">Lipid metabolism.</text>
</comment>
<dbReference type="InterPro" id="IPR018506">
    <property type="entry name" value="Cyt_B5_heme-BS"/>
</dbReference>
<evidence type="ECO:0000256" key="19">
    <source>
        <dbReference type="PIRSR" id="PIRSR005149-1"/>
    </source>
</evidence>
<evidence type="ECO:0000256" key="15">
    <source>
        <dbReference type="ARBA" id="ARBA00023098"/>
    </source>
</evidence>
<dbReference type="InterPro" id="IPR001199">
    <property type="entry name" value="Cyt_B5-like_heme/steroid-bd"/>
</dbReference>
<keyword evidence="11 19" id="KW-0862">Zinc</keyword>
<feature type="binding site" evidence="19">
    <location>
        <position position="235"/>
    </location>
    <ligand>
        <name>Zn(2+)</name>
        <dbReference type="ChEBI" id="CHEBI:29105"/>
        <label>1</label>
    </ligand>
</feature>
<evidence type="ECO:0000256" key="11">
    <source>
        <dbReference type="ARBA" id="ARBA00022833"/>
    </source>
</evidence>
<dbReference type="GO" id="GO:0080132">
    <property type="term" value="F:fatty acid 2-hydroxylase activity"/>
    <property type="evidence" value="ECO:0007669"/>
    <property type="project" value="InterPro"/>
</dbReference>
<evidence type="ECO:0000256" key="17">
    <source>
        <dbReference type="ARBA" id="ARBA00023160"/>
    </source>
</evidence>
<keyword evidence="6 20" id="KW-0349">Heme</keyword>
<evidence type="ECO:0000313" key="23">
    <source>
        <dbReference type="EMBL" id="ODV71202.1"/>
    </source>
</evidence>
<keyword evidence="7 21" id="KW-0812">Transmembrane</keyword>
<dbReference type="InterPro" id="IPR006694">
    <property type="entry name" value="Fatty_acid_hydroxylase"/>
</dbReference>
<evidence type="ECO:0000259" key="22">
    <source>
        <dbReference type="PROSITE" id="PS50255"/>
    </source>
</evidence>
<keyword evidence="24" id="KW-1185">Reference proteome</keyword>
<evidence type="ECO:0000256" key="8">
    <source>
        <dbReference type="ARBA" id="ARBA00022723"/>
    </source>
</evidence>
<feature type="binding site" evidence="19">
    <location>
        <position position="339"/>
    </location>
    <ligand>
        <name>Zn(2+)</name>
        <dbReference type="ChEBI" id="CHEBI:29105"/>
        <label>1</label>
    </ligand>
</feature>
<evidence type="ECO:0000256" key="4">
    <source>
        <dbReference type="ARBA" id="ARBA00005747"/>
    </source>
</evidence>
<evidence type="ECO:0000256" key="3">
    <source>
        <dbReference type="ARBA" id="ARBA00005189"/>
    </source>
</evidence>
<comment type="cofactor">
    <cofactor evidence="18 19">
        <name>Zn(2+)</name>
        <dbReference type="ChEBI" id="CHEBI:29105"/>
    </cofactor>
    <text evidence="18 19">Binds 2 Zn(2+) ions per subunit that likely form a catalytic dimetal center.</text>
</comment>
<keyword evidence="17 18" id="KW-0275">Fatty acid biosynthesis</keyword>
<comment type="pathway">
    <text evidence="2">Sphingolipid metabolism.</text>
</comment>
<feature type="transmembrane region" description="Helical" evidence="21">
    <location>
        <begin position="214"/>
        <end position="234"/>
    </location>
</feature>
<evidence type="ECO:0000256" key="13">
    <source>
        <dbReference type="ARBA" id="ARBA00023002"/>
    </source>
</evidence>
<evidence type="ECO:0000256" key="5">
    <source>
        <dbReference type="ARBA" id="ARBA00022516"/>
    </source>
</evidence>
<evidence type="ECO:0000256" key="2">
    <source>
        <dbReference type="ARBA" id="ARBA00004991"/>
    </source>
</evidence>
<feature type="domain" description="Cytochrome b5 heme-binding" evidence="22">
    <location>
        <begin position="4"/>
        <end position="85"/>
    </location>
</feature>
<evidence type="ECO:0000256" key="18">
    <source>
        <dbReference type="PIRNR" id="PIRNR005149"/>
    </source>
</evidence>
<evidence type="ECO:0000256" key="7">
    <source>
        <dbReference type="ARBA" id="ARBA00022692"/>
    </source>
</evidence>
<protein>
    <recommendedName>
        <fullName evidence="18">Ceramide very long chain fatty acid hydroxylase</fullName>
        <ecNumber evidence="18">1.-.-.-</ecNumber>
    </recommendedName>
</protein>
<dbReference type="OMA" id="WTIIEYV"/>
<dbReference type="Pfam" id="PF04116">
    <property type="entry name" value="FA_hydroxylase"/>
    <property type="match status" value="1"/>
</dbReference>
<keyword evidence="8 18" id="KW-0479">Metal-binding</keyword>
<dbReference type="PANTHER" id="PTHR12863:SF1">
    <property type="entry name" value="FATTY ACID 2-HYDROXYLASE"/>
    <property type="match status" value="1"/>
</dbReference>
<accession>A0A1E4RVB0</accession>
<comment type="subcellular location">
    <subcellularLocation>
        <location evidence="1">Endoplasmic reticulum membrane</location>
        <topology evidence="1">Multi-pass membrane protein</topology>
    </subcellularLocation>
</comment>
<feature type="binding site" evidence="19">
    <location>
        <position position="259"/>
    </location>
    <ligand>
        <name>Zn(2+)</name>
        <dbReference type="ChEBI" id="CHEBI:29105"/>
        <label>1</label>
    </ligand>
</feature>
<evidence type="ECO:0000256" key="16">
    <source>
        <dbReference type="ARBA" id="ARBA00023136"/>
    </source>
</evidence>
<dbReference type="EC" id="1.-.-.-" evidence="18"/>
<keyword evidence="15 18" id="KW-0443">Lipid metabolism</keyword>
<evidence type="ECO:0000256" key="12">
    <source>
        <dbReference type="ARBA" id="ARBA00022989"/>
    </source>
</evidence>
<dbReference type="OrthoDB" id="2204368at2759"/>
<sequence length="374" mass="43782">MSTLPLFAQSDLASHNTEKDCWVSLYHRKIYDVTDFLDEHPGGDELILEWGGKDITDILADESSHLHSEMTYEMLDENYLVGYLATAEEEKELLANPKHSQEVKLDEEFDSTAMHGTPAYEKLNIVTDFDRDLKNHKFLDLTKPLLLQVLFADFSKEFYLDQVHRPRHYGKGSAPLFGNFLEPVSLTPWWVVPTVWLPVDLFLLYLGLSNLNLFLGLSLFSIGLFVWTLIEYCLHRFLFHLDYYLPDHPVAFTVHFLLHGVHHYLPMDRYRLVMPPTLFVVLCYPFYKLIFSIFPFYMACAGFAGGFLGYICYDMTHYFLHHARLPAYMQKLKKYHLEHHYKNYELGFGVTSWFWDKIFGTYLPIGETAPQKQN</sequence>
<keyword evidence="9 18" id="KW-0256">Endoplasmic reticulum</keyword>
<dbReference type="AlphaFoldDB" id="A0A1E4RVB0"/>
<dbReference type="EMBL" id="KV453943">
    <property type="protein sequence ID" value="ODV71202.1"/>
    <property type="molecule type" value="Genomic_DNA"/>
</dbReference>
<evidence type="ECO:0000256" key="9">
    <source>
        <dbReference type="ARBA" id="ARBA00022824"/>
    </source>
</evidence>
<keyword evidence="5 18" id="KW-0444">Lipid biosynthesis</keyword>